<dbReference type="OrthoDB" id="94780at2759"/>
<dbReference type="Proteomes" id="UP001165121">
    <property type="component" value="Unassembled WGS sequence"/>
</dbReference>
<evidence type="ECO:0000313" key="4">
    <source>
        <dbReference type="Proteomes" id="UP001165121"/>
    </source>
</evidence>
<evidence type="ECO:0000256" key="1">
    <source>
        <dbReference type="SAM" id="SignalP"/>
    </source>
</evidence>
<accession>A0A9W6XII7</accession>
<keyword evidence="4" id="KW-1185">Reference proteome</keyword>
<organism evidence="3 4">
    <name type="scientific">Phytophthora fragariaefolia</name>
    <dbReference type="NCBI Taxonomy" id="1490495"/>
    <lineage>
        <taxon>Eukaryota</taxon>
        <taxon>Sar</taxon>
        <taxon>Stramenopiles</taxon>
        <taxon>Oomycota</taxon>
        <taxon>Peronosporomycetes</taxon>
        <taxon>Peronosporales</taxon>
        <taxon>Peronosporaceae</taxon>
        <taxon>Phytophthora</taxon>
    </lineage>
</organism>
<comment type="caution">
    <text evidence="3">The sequence shown here is derived from an EMBL/GenBank/DDBJ whole genome shotgun (WGS) entry which is preliminary data.</text>
</comment>
<feature type="signal peptide" evidence="1">
    <location>
        <begin position="1"/>
        <end position="21"/>
    </location>
</feature>
<dbReference type="InterPro" id="IPR014044">
    <property type="entry name" value="CAP_dom"/>
</dbReference>
<feature type="chain" id="PRO_5040873076" evidence="1">
    <location>
        <begin position="22"/>
        <end position="174"/>
    </location>
</feature>
<sequence>MASTKTLFALLLVLATGASEADNLRQQQRQLSQMTGDIQTADFSAALLARINKERAAHGLGALCSNSKLKLSAERHVKDQSGTDFMSDNGTDNSTPEQRAAAAGFKCSSVKENIDEGSPDADSVVKNWMKGPGRENVLGKFTMLGSAYAFDDKTFNKHHWVSVFAAGSTEKCDQ</sequence>
<dbReference type="InterPro" id="IPR035940">
    <property type="entry name" value="CAP_sf"/>
</dbReference>
<gene>
    <name evidence="3" type="ORF">Pfra01_001170500</name>
</gene>
<reference evidence="3" key="1">
    <citation type="submission" date="2023-04" db="EMBL/GenBank/DDBJ databases">
        <title>Phytophthora fragariaefolia NBRC 109709.</title>
        <authorList>
            <person name="Ichikawa N."/>
            <person name="Sato H."/>
            <person name="Tonouchi N."/>
        </authorList>
    </citation>
    <scope>NUCLEOTIDE SEQUENCE</scope>
    <source>
        <strain evidence="3">NBRC 109709</strain>
    </source>
</reference>
<dbReference type="Pfam" id="PF00188">
    <property type="entry name" value="CAP"/>
    <property type="match status" value="1"/>
</dbReference>
<evidence type="ECO:0000313" key="3">
    <source>
        <dbReference type="EMBL" id="GMF39438.1"/>
    </source>
</evidence>
<dbReference type="SUPFAM" id="SSF55797">
    <property type="entry name" value="PR-1-like"/>
    <property type="match status" value="1"/>
</dbReference>
<name>A0A9W6XII7_9STRA</name>
<dbReference type="EMBL" id="BSXT01001171">
    <property type="protein sequence ID" value="GMF39438.1"/>
    <property type="molecule type" value="Genomic_DNA"/>
</dbReference>
<keyword evidence="1" id="KW-0732">Signal</keyword>
<protein>
    <submittedName>
        <fullName evidence="3">Unnamed protein product</fullName>
    </submittedName>
</protein>
<evidence type="ECO:0000259" key="2">
    <source>
        <dbReference type="Pfam" id="PF00188"/>
    </source>
</evidence>
<dbReference type="CDD" id="cd05379">
    <property type="entry name" value="CAP_bacterial"/>
    <property type="match status" value="1"/>
</dbReference>
<proteinExistence type="predicted"/>
<feature type="domain" description="SCP" evidence="2">
    <location>
        <begin position="48"/>
        <end position="164"/>
    </location>
</feature>
<dbReference type="PANTHER" id="PTHR31157:SF1">
    <property type="entry name" value="SCP DOMAIN-CONTAINING PROTEIN"/>
    <property type="match status" value="1"/>
</dbReference>
<dbReference type="PANTHER" id="PTHR31157">
    <property type="entry name" value="SCP DOMAIN-CONTAINING PROTEIN"/>
    <property type="match status" value="1"/>
</dbReference>
<dbReference type="AlphaFoldDB" id="A0A9W6XII7"/>
<dbReference type="Gene3D" id="3.40.33.10">
    <property type="entry name" value="CAP"/>
    <property type="match status" value="1"/>
</dbReference>